<organism evidence="2 3">
    <name type="scientific">Acanthoscelides obtectus</name>
    <name type="common">Bean weevil</name>
    <name type="synonym">Bruchus obtectus</name>
    <dbReference type="NCBI Taxonomy" id="200917"/>
    <lineage>
        <taxon>Eukaryota</taxon>
        <taxon>Metazoa</taxon>
        <taxon>Ecdysozoa</taxon>
        <taxon>Arthropoda</taxon>
        <taxon>Hexapoda</taxon>
        <taxon>Insecta</taxon>
        <taxon>Pterygota</taxon>
        <taxon>Neoptera</taxon>
        <taxon>Endopterygota</taxon>
        <taxon>Coleoptera</taxon>
        <taxon>Polyphaga</taxon>
        <taxon>Cucujiformia</taxon>
        <taxon>Chrysomeloidea</taxon>
        <taxon>Chrysomelidae</taxon>
        <taxon>Bruchinae</taxon>
        <taxon>Bruchini</taxon>
        <taxon>Acanthoscelides</taxon>
    </lineage>
</organism>
<evidence type="ECO:0000256" key="1">
    <source>
        <dbReference type="SAM" id="MobiDB-lite"/>
    </source>
</evidence>
<gene>
    <name evidence="2" type="ORF">ACAOBT_LOCUS11603</name>
</gene>
<keyword evidence="3" id="KW-1185">Reference proteome</keyword>
<feature type="region of interest" description="Disordered" evidence="1">
    <location>
        <begin position="1"/>
        <end position="49"/>
    </location>
</feature>
<comment type="caution">
    <text evidence="2">The sequence shown here is derived from an EMBL/GenBank/DDBJ whole genome shotgun (WGS) entry which is preliminary data.</text>
</comment>
<feature type="compositionally biased region" description="Basic and acidic residues" evidence="1">
    <location>
        <begin position="33"/>
        <end position="49"/>
    </location>
</feature>
<evidence type="ECO:0000313" key="2">
    <source>
        <dbReference type="EMBL" id="CAH1975416.1"/>
    </source>
</evidence>
<evidence type="ECO:0000313" key="3">
    <source>
        <dbReference type="Proteomes" id="UP001152888"/>
    </source>
</evidence>
<feature type="compositionally biased region" description="Basic and acidic residues" evidence="1">
    <location>
        <begin position="17"/>
        <end position="26"/>
    </location>
</feature>
<protein>
    <submittedName>
        <fullName evidence="2">Uncharacterized protein</fullName>
    </submittedName>
</protein>
<dbReference type="EMBL" id="CAKOFQ010006835">
    <property type="protein sequence ID" value="CAH1975416.1"/>
    <property type="molecule type" value="Genomic_DNA"/>
</dbReference>
<accession>A0A9P0KP22</accession>
<name>A0A9P0KP22_ACAOB</name>
<reference evidence="2" key="1">
    <citation type="submission" date="2022-03" db="EMBL/GenBank/DDBJ databases">
        <authorList>
            <person name="Sayadi A."/>
        </authorList>
    </citation>
    <scope>NUCLEOTIDE SEQUENCE</scope>
</reference>
<proteinExistence type="predicted"/>
<dbReference type="AlphaFoldDB" id="A0A9P0KP22"/>
<sequence>MGRNLKQSRENFYSTQRDLRRTEHAQNQRGPKKYKEIWGDQKGRKDVSF</sequence>
<dbReference type="Proteomes" id="UP001152888">
    <property type="component" value="Unassembled WGS sequence"/>
</dbReference>